<protein>
    <submittedName>
        <fullName evidence="2">Glucose/arabinose dehydrogenase, beta-propeller fold</fullName>
    </submittedName>
</protein>
<proteinExistence type="predicted"/>
<accession>A0ABY1PC35</accession>
<dbReference type="InterPro" id="IPR011041">
    <property type="entry name" value="Quinoprot_gluc/sorb_DH_b-prop"/>
</dbReference>
<dbReference type="Proteomes" id="UP001157915">
    <property type="component" value="Unassembled WGS sequence"/>
</dbReference>
<dbReference type="Pfam" id="PF07995">
    <property type="entry name" value="GSDH"/>
    <property type="match status" value="1"/>
</dbReference>
<dbReference type="InterPro" id="IPR012938">
    <property type="entry name" value="Glc/Sorbosone_DH"/>
</dbReference>
<evidence type="ECO:0000313" key="3">
    <source>
        <dbReference type="Proteomes" id="UP001157915"/>
    </source>
</evidence>
<gene>
    <name evidence="2" type="ORF">SAMN06265367_1077</name>
</gene>
<name>A0ABY1PC35_9BACT</name>
<feature type="domain" description="Glucose/Sorbosone dehydrogenase" evidence="1">
    <location>
        <begin position="88"/>
        <end position="408"/>
    </location>
</feature>
<organism evidence="2 3">
    <name type="scientific">Algoriphagus winogradskyi</name>
    <dbReference type="NCBI Taxonomy" id="237017"/>
    <lineage>
        <taxon>Bacteria</taxon>
        <taxon>Pseudomonadati</taxon>
        <taxon>Bacteroidota</taxon>
        <taxon>Cytophagia</taxon>
        <taxon>Cytophagales</taxon>
        <taxon>Cyclobacteriaceae</taxon>
        <taxon>Algoriphagus</taxon>
    </lineage>
</organism>
<keyword evidence="3" id="KW-1185">Reference proteome</keyword>
<dbReference type="EMBL" id="FXUA01000007">
    <property type="protein sequence ID" value="SMP30965.1"/>
    <property type="molecule type" value="Genomic_DNA"/>
</dbReference>
<sequence length="419" mass="47072">MKSSMSKNPLHRGFTVMHARFQLTFGKQYKHMTKNKLYLPIALVASGIALATSCSPKEQEAVVEPIDETYAVQTEQLLINVDTLYTGFENPWGMTWLSDGRMLVTEKKGEILIFKDDKFTGEKVQGLPEFWTKGQSGLLDVTAHPKFDENGWIYISYGKLMPDSTSATTITRFKLEGNNAVNQEELIQSLPAWKSNAHYGSRIVFDNDGYLYYSSGERQNTPTNAQDLTNSHGKIHRIHDDGRIPTDNPFVDTEGAVASIWTYGNRNPQGLYFDKENNRLYETEHGPQGGDELNLLEKGKNYGWPVITWGIGYDDKPVSDIQEKEGMEQPLTYYVPSIATAGMTMVTSDKYPAWKGDILIGALKKMHINRVDMNGSTAGEQEIMLQDIGRVRQVSQSPDGYIYAITEGTGLMVKLIPIR</sequence>
<dbReference type="Gene3D" id="2.120.10.30">
    <property type="entry name" value="TolB, C-terminal domain"/>
    <property type="match status" value="1"/>
</dbReference>
<dbReference type="PANTHER" id="PTHR19328">
    <property type="entry name" value="HEDGEHOG-INTERACTING PROTEIN"/>
    <property type="match status" value="1"/>
</dbReference>
<evidence type="ECO:0000313" key="2">
    <source>
        <dbReference type="EMBL" id="SMP30965.1"/>
    </source>
</evidence>
<dbReference type="SUPFAM" id="SSF50952">
    <property type="entry name" value="Soluble quinoprotein glucose dehydrogenase"/>
    <property type="match status" value="1"/>
</dbReference>
<reference evidence="2 3" key="1">
    <citation type="submission" date="2017-05" db="EMBL/GenBank/DDBJ databases">
        <authorList>
            <person name="Varghese N."/>
            <person name="Submissions S."/>
        </authorList>
    </citation>
    <scope>NUCLEOTIDE SEQUENCE [LARGE SCALE GENOMIC DNA]</scope>
    <source>
        <strain evidence="2 3">DSM 15360</strain>
    </source>
</reference>
<comment type="caution">
    <text evidence="2">The sequence shown here is derived from an EMBL/GenBank/DDBJ whole genome shotgun (WGS) entry which is preliminary data.</text>
</comment>
<dbReference type="InterPro" id="IPR011042">
    <property type="entry name" value="6-blade_b-propeller_TolB-like"/>
</dbReference>
<evidence type="ECO:0000259" key="1">
    <source>
        <dbReference type="Pfam" id="PF07995"/>
    </source>
</evidence>
<dbReference type="PANTHER" id="PTHR19328:SF75">
    <property type="entry name" value="ALDOSE SUGAR DEHYDROGENASE YLII"/>
    <property type="match status" value="1"/>
</dbReference>